<reference evidence="5" key="1">
    <citation type="submission" date="2015-03" db="EMBL/GenBank/DDBJ databases">
        <authorList>
            <person name="Ferrari E."/>
            <person name="Walter M.C."/>
            <person name="Huptas C."/>
            <person name="Scherer S."/>
            <person name="Mueller-Herbst S."/>
        </authorList>
    </citation>
    <scope>NUCLEOTIDE SEQUENCE [LARGE SCALE GENOMIC DNA]</scope>
    <source>
        <strain evidence="5">LWP01</strain>
    </source>
</reference>
<accession>A0A1S7FUY5</accession>
<keyword evidence="5" id="KW-1185">Reference proteome</keyword>
<dbReference type="RefSeq" id="WP_036061878.1">
    <property type="nucleotide sequence ID" value="NZ_CP011102.1"/>
</dbReference>
<comment type="similarity">
    <text evidence="1 2">Belongs to the UPF0178 family.</text>
</comment>
<evidence type="ECO:0000313" key="5">
    <source>
        <dbReference type="Proteomes" id="UP000223060"/>
    </source>
</evidence>
<dbReference type="PANTHER" id="PTHR35146">
    <property type="entry name" value="UPF0178 PROTEIN YAII"/>
    <property type="match status" value="1"/>
</dbReference>
<reference evidence="3" key="2">
    <citation type="submission" date="2015-03" db="EMBL/GenBank/DDBJ databases">
        <authorList>
            <person name="Murphy D."/>
        </authorList>
    </citation>
    <scope>NUCLEOTIDE SEQUENCE [LARGE SCALE GENOMIC DNA]</scope>
    <source>
        <strain evidence="3">WS 4560</strain>
    </source>
</reference>
<name>A0A1S7FUY5_9LIST</name>
<dbReference type="InterPro" id="IPR003791">
    <property type="entry name" value="UPF0178"/>
</dbReference>
<dbReference type="PANTHER" id="PTHR35146:SF1">
    <property type="entry name" value="UPF0178 PROTEIN YAII"/>
    <property type="match status" value="1"/>
</dbReference>
<evidence type="ECO:0000313" key="4">
    <source>
        <dbReference type="EMBL" id="MBC1501152.1"/>
    </source>
</evidence>
<dbReference type="Proteomes" id="UP000564536">
    <property type="component" value="Unassembled WGS sequence"/>
</dbReference>
<gene>
    <name evidence="4" type="ORF">HB943_11115</name>
    <name evidence="3" type="ORF">UE46_09040</name>
</gene>
<organism evidence="3 5">
    <name type="scientific">Listeria weihenstephanensis</name>
    <dbReference type="NCBI Taxonomy" id="1006155"/>
    <lineage>
        <taxon>Bacteria</taxon>
        <taxon>Bacillati</taxon>
        <taxon>Bacillota</taxon>
        <taxon>Bacilli</taxon>
        <taxon>Bacillales</taxon>
        <taxon>Listeriaceae</taxon>
        <taxon>Listeria</taxon>
    </lineage>
</organism>
<dbReference type="EMBL" id="CP011102">
    <property type="protein sequence ID" value="AQY51180.1"/>
    <property type="molecule type" value="Genomic_DNA"/>
</dbReference>
<sequence length="148" mass="16862">MTQIVIDADACPVKDEVRQLAKRYAIPLTFVASYNHFSVNLPEGETWIFVDTDKESADMRILNLVKSGDIVVTQDIGLASILIAKKVATFSNRGEEYREAEIAMMLDMRYLHAKERRQGKYSKGPRAMTSQDNDNFLEKLDTFIKARL</sequence>
<evidence type="ECO:0000256" key="1">
    <source>
        <dbReference type="ARBA" id="ARBA00008522"/>
    </source>
</evidence>
<reference evidence="4 6" key="3">
    <citation type="submission" date="2020-03" db="EMBL/GenBank/DDBJ databases">
        <title>Soil Listeria distribution.</title>
        <authorList>
            <person name="Liao J."/>
            <person name="Wiedmann M."/>
        </authorList>
    </citation>
    <scope>NUCLEOTIDE SEQUENCE [LARGE SCALE GENOMIC DNA]</scope>
    <source>
        <strain evidence="4 6">FSL L7-1523</strain>
    </source>
</reference>
<dbReference type="KEGG" id="lwi:UE46_09040"/>
<dbReference type="Proteomes" id="UP000223060">
    <property type="component" value="Chromosome"/>
</dbReference>
<dbReference type="EMBL" id="JAARRL010000017">
    <property type="protein sequence ID" value="MBC1501152.1"/>
    <property type="molecule type" value="Genomic_DNA"/>
</dbReference>
<evidence type="ECO:0000313" key="3">
    <source>
        <dbReference type="EMBL" id="AQY51180.1"/>
    </source>
</evidence>
<protein>
    <recommendedName>
        <fullName evidence="2">UPF0178 protein HB943_11115</fullName>
    </recommendedName>
</protein>
<dbReference type="NCBIfam" id="NF001095">
    <property type="entry name" value="PRK00124.1"/>
    <property type="match status" value="1"/>
</dbReference>
<dbReference type="AlphaFoldDB" id="A0A1S7FUY5"/>
<dbReference type="HAMAP" id="MF_00489">
    <property type="entry name" value="UPF0178"/>
    <property type="match status" value="1"/>
</dbReference>
<proteinExistence type="inferred from homology"/>
<dbReference type="Pfam" id="PF02639">
    <property type="entry name" value="DUF188"/>
    <property type="match status" value="1"/>
</dbReference>
<evidence type="ECO:0000313" key="6">
    <source>
        <dbReference type="Proteomes" id="UP000564536"/>
    </source>
</evidence>
<evidence type="ECO:0000256" key="2">
    <source>
        <dbReference type="HAMAP-Rule" id="MF_00489"/>
    </source>
</evidence>